<reference evidence="4" key="1">
    <citation type="submission" date="2022-06" db="EMBL/GenBank/DDBJ databases">
        <title>Draft genome sequence of Streptomyces sp. RB6PN25 isolated from peat swamp forest in Thailand.</title>
        <authorList>
            <person name="Duangmal K."/>
            <person name="Klaysubun C."/>
        </authorList>
    </citation>
    <scope>NUCLEOTIDE SEQUENCE</scope>
    <source>
        <strain evidence="4">RB6PN25</strain>
    </source>
</reference>
<dbReference type="Gene3D" id="3.60.40.10">
    <property type="entry name" value="PPM-type phosphatase domain"/>
    <property type="match status" value="1"/>
</dbReference>
<dbReference type="Pfam" id="PF07228">
    <property type="entry name" value="SpoIIE"/>
    <property type="match status" value="1"/>
</dbReference>
<proteinExistence type="predicted"/>
<keyword evidence="2" id="KW-0812">Transmembrane</keyword>
<keyword evidence="2" id="KW-1133">Transmembrane helix</keyword>
<dbReference type="SMART" id="SM00331">
    <property type="entry name" value="PP2C_SIG"/>
    <property type="match status" value="1"/>
</dbReference>
<dbReference type="SUPFAM" id="SSF81606">
    <property type="entry name" value="PP2C-like"/>
    <property type="match status" value="1"/>
</dbReference>
<comment type="caution">
    <text evidence="4">The sequence shown here is derived from an EMBL/GenBank/DDBJ whole genome shotgun (WGS) entry which is preliminary data.</text>
</comment>
<dbReference type="RefSeq" id="WP_255918003.1">
    <property type="nucleotide sequence ID" value="NZ_JANFNG010000001.1"/>
</dbReference>
<dbReference type="Proteomes" id="UP001057702">
    <property type="component" value="Unassembled WGS sequence"/>
</dbReference>
<gene>
    <name evidence="4" type="ORF">NGB36_00580</name>
</gene>
<feature type="transmembrane region" description="Helical" evidence="2">
    <location>
        <begin position="87"/>
        <end position="105"/>
    </location>
</feature>
<sequence length="361" mass="39039">MPGRIRRTWWADYALLALPLILIGAIVTADVLSPQDIHLGPLLIVAPAITASFARPRVIAVISVVTVMALVAIGLLRGVLATQNVESQLGAVVVISTVVTVFSIVRERRGRELAEVRTVSEAAQRALLRPLPRRIGPLRVASMYLAAQDQAQIGGDLYAAVRTTAGTRIIIGDVMGKGLTAISDSALLLGAFREAAHRQSTLRELVSYLEASVCWNMTEPTEQERDGEIFITALVLDIPDNSWTAQMAVCGHPPPLLLHNHRVTELYVAPAFPLGLCLTTPNPDVCEFRLEPGDVLVLYTDGVTEARNTNGAFYPLADRMGAWTPHHSPQALIHHLRNDLLSYAGGRLADDAAVIALQRTA</sequence>
<evidence type="ECO:0000259" key="3">
    <source>
        <dbReference type="SMART" id="SM00331"/>
    </source>
</evidence>
<keyword evidence="2" id="KW-0472">Membrane</keyword>
<evidence type="ECO:0000256" key="1">
    <source>
        <dbReference type="ARBA" id="ARBA00022801"/>
    </source>
</evidence>
<organism evidence="4 5">
    <name type="scientific">Streptomyces humicola</name>
    <dbReference type="NCBI Taxonomy" id="2953240"/>
    <lineage>
        <taxon>Bacteria</taxon>
        <taxon>Bacillati</taxon>
        <taxon>Actinomycetota</taxon>
        <taxon>Actinomycetes</taxon>
        <taxon>Kitasatosporales</taxon>
        <taxon>Streptomycetaceae</taxon>
        <taxon>Streptomyces</taxon>
    </lineage>
</organism>
<evidence type="ECO:0000313" key="4">
    <source>
        <dbReference type="EMBL" id="MCQ4079149.1"/>
    </source>
</evidence>
<evidence type="ECO:0000313" key="5">
    <source>
        <dbReference type="Proteomes" id="UP001057702"/>
    </source>
</evidence>
<feature type="transmembrane region" description="Helical" evidence="2">
    <location>
        <begin position="12"/>
        <end position="31"/>
    </location>
</feature>
<evidence type="ECO:0000256" key="2">
    <source>
        <dbReference type="SAM" id="Phobius"/>
    </source>
</evidence>
<dbReference type="PANTHER" id="PTHR43156:SF2">
    <property type="entry name" value="STAGE II SPORULATION PROTEIN E"/>
    <property type="match status" value="1"/>
</dbReference>
<dbReference type="EMBL" id="JANFNG010000001">
    <property type="protein sequence ID" value="MCQ4079149.1"/>
    <property type="molecule type" value="Genomic_DNA"/>
</dbReference>
<dbReference type="InterPro" id="IPR001932">
    <property type="entry name" value="PPM-type_phosphatase-like_dom"/>
</dbReference>
<name>A0ABT1PNA4_9ACTN</name>
<accession>A0ABT1PNA4</accession>
<dbReference type="PANTHER" id="PTHR43156">
    <property type="entry name" value="STAGE II SPORULATION PROTEIN E-RELATED"/>
    <property type="match status" value="1"/>
</dbReference>
<feature type="domain" description="PPM-type phosphatase" evidence="3">
    <location>
        <begin position="138"/>
        <end position="359"/>
    </location>
</feature>
<keyword evidence="5" id="KW-1185">Reference proteome</keyword>
<protein>
    <submittedName>
        <fullName evidence="4">Serine/threonine-protein phosphatase</fullName>
    </submittedName>
</protein>
<dbReference type="InterPro" id="IPR052016">
    <property type="entry name" value="Bact_Sigma-Reg"/>
</dbReference>
<feature type="transmembrane region" description="Helical" evidence="2">
    <location>
        <begin position="61"/>
        <end position="81"/>
    </location>
</feature>
<dbReference type="InterPro" id="IPR036457">
    <property type="entry name" value="PPM-type-like_dom_sf"/>
</dbReference>
<keyword evidence="1" id="KW-0378">Hydrolase</keyword>